<dbReference type="SUPFAM" id="SSF52151">
    <property type="entry name" value="FabD/lysophospholipase-like"/>
    <property type="match status" value="2"/>
</dbReference>
<dbReference type="InterPro" id="IPR016036">
    <property type="entry name" value="Malonyl_transacylase_ACP-bd"/>
</dbReference>
<dbReference type="InterPro" id="IPR013785">
    <property type="entry name" value="Aldolase_TIM"/>
</dbReference>
<dbReference type="Pfam" id="PF00698">
    <property type="entry name" value="Acyl_transf_1"/>
    <property type="match status" value="2"/>
</dbReference>
<dbReference type="InterPro" id="IPR001227">
    <property type="entry name" value="Ac_transferase_dom_sf"/>
</dbReference>
<organism evidence="6 7">
    <name type="scientific">Paenibacillus phytohabitans</name>
    <dbReference type="NCBI Taxonomy" id="2654978"/>
    <lineage>
        <taxon>Bacteria</taxon>
        <taxon>Bacillati</taxon>
        <taxon>Bacillota</taxon>
        <taxon>Bacilli</taxon>
        <taxon>Bacillales</taxon>
        <taxon>Paenibacillaceae</taxon>
        <taxon>Paenibacillus</taxon>
    </lineage>
</organism>
<dbReference type="Gene3D" id="3.20.20.70">
    <property type="entry name" value="Aldolase class I"/>
    <property type="match status" value="1"/>
</dbReference>
<evidence type="ECO:0000313" key="7">
    <source>
        <dbReference type="Proteomes" id="UP000596857"/>
    </source>
</evidence>
<evidence type="ECO:0000313" key="6">
    <source>
        <dbReference type="EMBL" id="NOU77418.1"/>
    </source>
</evidence>
<dbReference type="InterPro" id="IPR016035">
    <property type="entry name" value="Acyl_Trfase/lysoPLipase"/>
</dbReference>
<protein>
    <recommendedName>
        <fullName evidence="1">[acyl-carrier-protein] S-malonyltransferase</fullName>
        <ecNumber evidence="1">2.3.1.39</ecNumber>
    </recommendedName>
</protein>
<dbReference type="GO" id="GO:0004314">
    <property type="term" value="F:[acyl-carrier-protein] S-malonyltransferase activity"/>
    <property type="evidence" value="ECO:0007669"/>
    <property type="project" value="UniProtKB-EC"/>
</dbReference>
<name>A0ABX1Y9D1_9BACL</name>
<feature type="domain" description="Malonyl-CoA:ACP transacylase (MAT)" evidence="5">
    <location>
        <begin position="340"/>
        <end position="644"/>
    </location>
</feature>
<dbReference type="NCBIfam" id="TIGR00128">
    <property type="entry name" value="fabD"/>
    <property type="match status" value="1"/>
</dbReference>
<gene>
    <name evidence="6" type="primary">fabD</name>
    <name evidence="6" type="ORF">GC101_00840</name>
</gene>
<reference evidence="6 7" key="1">
    <citation type="submission" date="2019-10" db="EMBL/GenBank/DDBJ databases">
        <title>Description of Paenibacillus terricola sp. nov.</title>
        <authorList>
            <person name="Carlier A."/>
            <person name="Qi S."/>
        </authorList>
    </citation>
    <scope>NUCLEOTIDE SEQUENCE [LARGE SCALE GENOMIC DNA]</scope>
    <source>
        <strain evidence="6 7">LMG 31459</strain>
    </source>
</reference>
<dbReference type="Proteomes" id="UP000596857">
    <property type="component" value="Unassembled WGS sequence"/>
</dbReference>
<comment type="catalytic activity">
    <reaction evidence="4">
        <text>holo-[ACP] + malonyl-CoA = malonyl-[ACP] + CoA</text>
        <dbReference type="Rhea" id="RHEA:41792"/>
        <dbReference type="Rhea" id="RHEA-COMP:9623"/>
        <dbReference type="Rhea" id="RHEA-COMP:9685"/>
        <dbReference type="ChEBI" id="CHEBI:57287"/>
        <dbReference type="ChEBI" id="CHEBI:57384"/>
        <dbReference type="ChEBI" id="CHEBI:64479"/>
        <dbReference type="ChEBI" id="CHEBI:78449"/>
        <dbReference type="EC" id="2.3.1.39"/>
    </reaction>
</comment>
<dbReference type="RefSeq" id="WP_171715716.1">
    <property type="nucleotide sequence ID" value="NZ_WHOB01000012.1"/>
</dbReference>
<dbReference type="PANTHER" id="PTHR42681:SF1">
    <property type="entry name" value="MALONYL-COA-ACYL CARRIER PROTEIN TRANSACYLASE, MITOCHONDRIAL"/>
    <property type="match status" value="1"/>
</dbReference>
<evidence type="ECO:0000256" key="4">
    <source>
        <dbReference type="ARBA" id="ARBA00048462"/>
    </source>
</evidence>
<dbReference type="EC" id="2.3.1.39" evidence="1"/>
<dbReference type="InterPro" id="IPR050858">
    <property type="entry name" value="Mal-CoA-ACP_Trans/PKS_FabD"/>
</dbReference>
<dbReference type="InterPro" id="IPR014043">
    <property type="entry name" value="Acyl_transferase_dom"/>
</dbReference>
<dbReference type="InterPro" id="IPR049489">
    <property type="entry name" value="FabD-like_helical_ins"/>
</dbReference>
<dbReference type="InterPro" id="IPR014179">
    <property type="entry name" value="PfaD-like_TIM-barrel"/>
</dbReference>
<evidence type="ECO:0000259" key="5">
    <source>
        <dbReference type="SMART" id="SM00827"/>
    </source>
</evidence>
<accession>A0ABX1Y9D1</accession>
<dbReference type="SMART" id="SM00827">
    <property type="entry name" value="PKS_AT"/>
    <property type="match status" value="2"/>
</dbReference>
<proteinExistence type="predicted"/>
<comment type="caution">
    <text evidence="6">The sequence shown here is derived from an EMBL/GenBank/DDBJ whole genome shotgun (WGS) entry which is preliminary data.</text>
</comment>
<dbReference type="NCBIfam" id="TIGR02814">
    <property type="entry name" value="pfaD_fam"/>
    <property type="match status" value="1"/>
</dbReference>
<keyword evidence="7" id="KW-1185">Reference proteome</keyword>
<evidence type="ECO:0000256" key="3">
    <source>
        <dbReference type="ARBA" id="ARBA00023315"/>
    </source>
</evidence>
<dbReference type="Gene3D" id="3.40.366.10">
    <property type="entry name" value="Malonyl-Coenzyme A Acyl Carrier Protein, domain 2"/>
    <property type="match status" value="2"/>
</dbReference>
<dbReference type="Pfam" id="PF21607">
    <property type="entry name" value="FabD_helical_ins"/>
    <property type="match status" value="1"/>
</dbReference>
<evidence type="ECO:0000256" key="1">
    <source>
        <dbReference type="ARBA" id="ARBA00013258"/>
    </source>
</evidence>
<dbReference type="EMBL" id="WHOB01000012">
    <property type="protein sequence ID" value="NOU77418.1"/>
    <property type="molecule type" value="Genomic_DNA"/>
</dbReference>
<feature type="domain" description="Malonyl-CoA:ACP transacylase (MAT)" evidence="5">
    <location>
        <begin position="8"/>
        <end position="311"/>
    </location>
</feature>
<keyword evidence="3 6" id="KW-0012">Acyltransferase</keyword>
<dbReference type="Gene3D" id="3.30.70.250">
    <property type="entry name" value="Malonyl-CoA ACP transacylase, ACP-binding"/>
    <property type="match status" value="1"/>
</dbReference>
<dbReference type="SUPFAM" id="SSF55048">
    <property type="entry name" value="Probable ACP-binding domain of malonyl-CoA ACP transacylase"/>
    <property type="match status" value="1"/>
</dbReference>
<evidence type="ECO:0000256" key="2">
    <source>
        <dbReference type="ARBA" id="ARBA00022679"/>
    </source>
</evidence>
<dbReference type="InterPro" id="IPR004410">
    <property type="entry name" value="Malonyl_CoA-ACP_transAc_FabD"/>
</dbReference>
<dbReference type="SUPFAM" id="SSF51412">
    <property type="entry name" value="Inosine monophosphate dehydrogenase (IMPDH)"/>
    <property type="match status" value="1"/>
</dbReference>
<dbReference type="PANTHER" id="PTHR42681">
    <property type="entry name" value="MALONYL-COA-ACYL CARRIER PROTEIN TRANSACYLASE, MITOCHONDRIAL"/>
    <property type="match status" value="1"/>
</dbReference>
<sequence>MHSEMVFMFSGQGSQYNKMGLELYENQPVFRQSMEQLDRVFHDLTGKSVIEELYLNTKRKGSRFEDILYTHPAIFMVQYALAETLKAEGMTPRYTLGVSLGEYVALAVAGVLTAEQALELIVKQVELLKKTCKTGAMIAILDNEQLYHGNAELNTRSELIAVNFEKHFTIACKREHVKEIQQFIKERNIASLKLPVNYAFHSASIDELEEPYRTYLQKIDYKTPARGVSLVSAMAGGSVKAVGESFLWDVLRKPMNFRGALESLSSGGELLFLDLGPSGTLENFSKYILEQPQARQVRSVITPMGSELKKLNEIVAEYGQMNLTKEAWEPKMKMKMKSYLFPGQGAQFMGMGGTLFKEFPEYTAIADRVLGYSIEELCLKKSSRLLDTTAYTQPALYVVNVLSYLKELRDSGEAPDFVAGHSLGEYSALYAAGVFDFETGLKIVQKRGALMNTATGGGMAAVIGLTEEAIHRILADHRLDKLDVANLNTPTQIALSGLMEDVQAAKEIFEQNGASAYVVLNVSGAFHSRYMRSSALQFQEFLSQFEFAPPTIPVIANLTARPYSVGDAVHYMTEQMVSSVKWSESVRYLMGRHPEMELTQIGPGHVIAGLVSKIKREAEPLIVDDAAEARLLFAESASTAEADTVAEAAEPTAAVEAQVTAQPAVAFEAPVTAEAVAAVEVQNTAEAAEQEDASENTVIVHAANATNEVDAINAVNAVEVSEIPEVSKEIEPIAAAEAPAEDFTVEPEPVQSQEEALVQTAFTGTRLGSAAFKQRYGLDYAYLLGGMNDGISSSELVVQAGKTGCLAFLGAGGMKPAELADAIRHIRRELGDSKSIGVAVTYHPIYPNREEELLDLLLREKIQLVEASSYLTLTPALVKYRLLGLTRSEDGSVHRANRIIAKVSRPDIATLFMLPAPARIVDKLLADRQITAEQAELARLVPVADDLCAAGDSAGPTDQANLISLLPTLLRLKKELSRTFAPVQEMHIGAAGGIGTPEAAAGVFLMGADFILTGSINQCTVESGASPEVKELLEQVNVYDMAYVPSLELFELGGKAQVLKKGLFFSARANKLYELYRNTGSIAQLDSKTKSQLEDKYFGQPMTDVLEICKRGMSAEERAAVQGDSKQQLAAVFKWYIARGKASAIAGESGNKVNYSIMCGPAMGAFNQWVKGTPLEAWRHRRAGEIAVKMMNGAAQIIKGEVLV</sequence>
<keyword evidence="2 6" id="KW-0808">Transferase</keyword>